<feature type="compositionally biased region" description="Polar residues" evidence="7">
    <location>
        <begin position="508"/>
        <end position="519"/>
    </location>
</feature>
<dbReference type="PROSITE" id="PS00107">
    <property type="entry name" value="PROTEIN_KINASE_ATP"/>
    <property type="match status" value="1"/>
</dbReference>
<dbReference type="GO" id="GO:0005737">
    <property type="term" value="C:cytoplasm"/>
    <property type="evidence" value="ECO:0007669"/>
    <property type="project" value="TreeGrafter"/>
</dbReference>
<keyword evidence="3 6" id="KW-0547">Nucleotide-binding</keyword>
<dbReference type="InterPro" id="IPR033701">
    <property type="entry name" value="POLO_box_1"/>
</dbReference>
<dbReference type="RefSeq" id="XP_049142116.1">
    <property type="nucleotide sequence ID" value="XM_049284973.1"/>
</dbReference>
<protein>
    <recommendedName>
        <fullName evidence="8">Protein kinase domain-containing protein</fullName>
    </recommendedName>
</protein>
<feature type="compositionally biased region" description="Low complexity" evidence="7">
    <location>
        <begin position="935"/>
        <end position="946"/>
    </location>
</feature>
<dbReference type="Gene3D" id="3.30.1120.30">
    <property type="entry name" value="POLO box domain"/>
    <property type="match status" value="1"/>
</dbReference>
<evidence type="ECO:0000313" key="10">
    <source>
        <dbReference type="Proteomes" id="UP000830671"/>
    </source>
</evidence>
<dbReference type="SMART" id="SM00220">
    <property type="entry name" value="S_TKc"/>
    <property type="match status" value="1"/>
</dbReference>
<evidence type="ECO:0000256" key="2">
    <source>
        <dbReference type="ARBA" id="ARBA00022679"/>
    </source>
</evidence>
<proteinExistence type="predicted"/>
<accession>A0A9Q8SPD7</accession>
<dbReference type="InterPro" id="IPR008271">
    <property type="entry name" value="Ser/Thr_kinase_AS"/>
</dbReference>
<dbReference type="GO" id="GO:0005816">
    <property type="term" value="C:spindle pole body"/>
    <property type="evidence" value="ECO:0007669"/>
    <property type="project" value="TreeGrafter"/>
</dbReference>
<dbReference type="Proteomes" id="UP000830671">
    <property type="component" value="Chromosome 3"/>
</dbReference>
<dbReference type="AlphaFoldDB" id="A0A9Q8SPD7"/>
<dbReference type="GO" id="GO:0007052">
    <property type="term" value="P:mitotic spindle organization"/>
    <property type="evidence" value="ECO:0007669"/>
    <property type="project" value="TreeGrafter"/>
</dbReference>
<feature type="region of interest" description="Disordered" evidence="7">
    <location>
        <begin position="934"/>
        <end position="953"/>
    </location>
</feature>
<dbReference type="InterPro" id="IPR017441">
    <property type="entry name" value="Protein_kinase_ATP_BS"/>
</dbReference>
<dbReference type="FunFam" id="3.30.1120.30:FF:000004">
    <property type="entry name" value="Serine/threonine-protein kinase"/>
    <property type="match status" value="1"/>
</dbReference>
<dbReference type="CDD" id="cd14099">
    <property type="entry name" value="STKc_PLK"/>
    <property type="match status" value="1"/>
</dbReference>
<dbReference type="InterPro" id="IPR000719">
    <property type="entry name" value="Prot_kinase_dom"/>
</dbReference>
<dbReference type="GO" id="GO:0000922">
    <property type="term" value="C:spindle pole"/>
    <property type="evidence" value="ECO:0007669"/>
    <property type="project" value="TreeGrafter"/>
</dbReference>
<dbReference type="GO" id="GO:0005634">
    <property type="term" value="C:nucleus"/>
    <property type="evidence" value="ECO:0007669"/>
    <property type="project" value="TreeGrafter"/>
</dbReference>
<feature type="compositionally biased region" description="Low complexity" evidence="7">
    <location>
        <begin position="479"/>
        <end position="492"/>
    </location>
</feature>
<dbReference type="PANTHER" id="PTHR24345:SF0">
    <property type="entry name" value="CELL CYCLE SERINE_THREONINE-PROTEIN KINASE CDC5_MSD2"/>
    <property type="match status" value="1"/>
</dbReference>
<dbReference type="InterPro" id="IPR036947">
    <property type="entry name" value="POLO_box_dom_sf"/>
</dbReference>
<dbReference type="Gene3D" id="1.10.510.10">
    <property type="entry name" value="Transferase(Phosphotransferase) domain 1"/>
    <property type="match status" value="1"/>
</dbReference>
<feature type="binding site" evidence="6">
    <location>
        <position position="142"/>
    </location>
    <ligand>
        <name>ATP</name>
        <dbReference type="ChEBI" id="CHEBI:30616"/>
    </ligand>
</feature>
<keyword evidence="10" id="KW-1185">Reference proteome</keyword>
<evidence type="ECO:0000313" key="9">
    <source>
        <dbReference type="EMBL" id="UQC80486.1"/>
    </source>
</evidence>
<name>A0A9Q8SPD7_9PEZI</name>
<dbReference type="CDD" id="cd13118">
    <property type="entry name" value="POLO_box_1"/>
    <property type="match status" value="1"/>
</dbReference>
<keyword evidence="4" id="KW-0418">Kinase</keyword>
<feature type="region of interest" description="Disordered" evidence="7">
    <location>
        <begin position="479"/>
        <end position="611"/>
    </location>
</feature>
<dbReference type="EMBL" id="CP019475">
    <property type="protein sequence ID" value="UQC80486.1"/>
    <property type="molecule type" value="Genomic_DNA"/>
</dbReference>
<dbReference type="GO" id="GO:0000776">
    <property type="term" value="C:kinetochore"/>
    <property type="evidence" value="ECO:0007669"/>
    <property type="project" value="TreeGrafter"/>
</dbReference>
<evidence type="ECO:0000256" key="4">
    <source>
        <dbReference type="ARBA" id="ARBA00022777"/>
    </source>
</evidence>
<feature type="domain" description="Protein kinase" evidence="8">
    <location>
        <begin position="113"/>
        <end position="374"/>
    </location>
</feature>
<dbReference type="KEGG" id="clup:CLUP02_05969"/>
<dbReference type="GeneID" id="73339983"/>
<evidence type="ECO:0000256" key="1">
    <source>
        <dbReference type="ARBA" id="ARBA00022527"/>
    </source>
</evidence>
<evidence type="ECO:0000259" key="8">
    <source>
        <dbReference type="PROSITE" id="PS50011"/>
    </source>
</evidence>
<reference evidence="9" key="1">
    <citation type="journal article" date="2021" name="Mol. Plant Microbe Interact.">
        <title>Complete Genome Sequence of the Plant-Pathogenic Fungus Colletotrichum lupini.</title>
        <authorList>
            <person name="Baroncelli R."/>
            <person name="Pensec F."/>
            <person name="Da Lio D."/>
            <person name="Boufleur T."/>
            <person name="Vicente I."/>
            <person name="Sarrocco S."/>
            <person name="Picot A."/>
            <person name="Baraldi E."/>
            <person name="Sukno S."/>
            <person name="Thon M."/>
            <person name="Le Floch G."/>
        </authorList>
    </citation>
    <scope>NUCLEOTIDE SEQUENCE</scope>
    <source>
        <strain evidence="9">IMI 504893</strain>
    </source>
</reference>
<dbReference type="PROSITE" id="PS00108">
    <property type="entry name" value="PROTEIN_KINASE_ST"/>
    <property type="match status" value="1"/>
</dbReference>
<keyword evidence="2" id="KW-0808">Transferase</keyword>
<evidence type="ECO:0000256" key="6">
    <source>
        <dbReference type="PROSITE-ProRule" id="PRU10141"/>
    </source>
</evidence>
<dbReference type="Pfam" id="PF00069">
    <property type="entry name" value="Pkinase"/>
    <property type="match status" value="1"/>
</dbReference>
<feature type="region of interest" description="Disordered" evidence="7">
    <location>
        <begin position="81"/>
        <end position="108"/>
    </location>
</feature>
<dbReference type="GO" id="GO:0004674">
    <property type="term" value="F:protein serine/threonine kinase activity"/>
    <property type="evidence" value="ECO:0007669"/>
    <property type="project" value="UniProtKB-KW"/>
</dbReference>
<keyword evidence="1" id="KW-0723">Serine/threonine-protein kinase</keyword>
<evidence type="ECO:0000256" key="3">
    <source>
        <dbReference type="ARBA" id="ARBA00022741"/>
    </source>
</evidence>
<organism evidence="9 10">
    <name type="scientific">Colletotrichum lupini</name>
    <dbReference type="NCBI Taxonomy" id="145971"/>
    <lineage>
        <taxon>Eukaryota</taxon>
        <taxon>Fungi</taxon>
        <taxon>Dikarya</taxon>
        <taxon>Ascomycota</taxon>
        <taxon>Pezizomycotina</taxon>
        <taxon>Sordariomycetes</taxon>
        <taxon>Hypocreomycetidae</taxon>
        <taxon>Glomerellales</taxon>
        <taxon>Glomerellaceae</taxon>
        <taxon>Colletotrichum</taxon>
        <taxon>Colletotrichum acutatum species complex</taxon>
    </lineage>
</organism>
<dbReference type="PANTHER" id="PTHR24345">
    <property type="entry name" value="SERINE/THREONINE-PROTEIN KINASE PLK"/>
    <property type="match status" value="1"/>
</dbReference>
<dbReference type="SUPFAM" id="SSF82615">
    <property type="entry name" value="Polo-box domain"/>
    <property type="match status" value="2"/>
</dbReference>
<feature type="compositionally biased region" description="Low complexity" evidence="7">
    <location>
        <begin position="596"/>
        <end position="608"/>
    </location>
</feature>
<dbReference type="InterPro" id="IPR011009">
    <property type="entry name" value="Kinase-like_dom_sf"/>
</dbReference>
<gene>
    <name evidence="9" type="ORF">CLUP02_05969</name>
</gene>
<dbReference type="GO" id="GO:0005524">
    <property type="term" value="F:ATP binding"/>
    <property type="evidence" value="ECO:0007669"/>
    <property type="project" value="UniProtKB-UniRule"/>
</dbReference>
<evidence type="ECO:0000256" key="5">
    <source>
        <dbReference type="ARBA" id="ARBA00022840"/>
    </source>
</evidence>
<evidence type="ECO:0000256" key="7">
    <source>
        <dbReference type="SAM" id="MobiDB-lite"/>
    </source>
</evidence>
<dbReference type="PROSITE" id="PS50011">
    <property type="entry name" value="PROTEIN_KINASE_DOM"/>
    <property type="match status" value="1"/>
</dbReference>
<keyword evidence="5 6" id="KW-0067">ATP-binding</keyword>
<dbReference type="SUPFAM" id="SSF56112">
    <property type="entry name" value="Protein kinase-like (PK-like)"/>
    <property type="match status" value="1"/>
</dbReference>
<feature type="compositionally biased region" description="Low complexity" evidence="7">
    <location>
        <begin position="540"/>
        <end position="549"/>
    </location>
</feature>
<sequence length="1052" mass="117686">MMRPSSPSPWADLETAFSAPVASESHNPLKPASITRKPEATVMAHRLVAKGGLDLEALSPRDANAQRMPKAIEMKTSKPVAQLKAAKDKEPPPVPPASIDEPPANDRPNGAVYQVGRMLGKGGFAVCYQGYLLPERKKYALKIVRSQMPSKMMQKFQTELQIHSKMNQKNIVQFFRAFSFHDCMYLVLELCTNGSLMDMVKKRKGLTEPEVRFYSVQVAGAIKYMHGKGIIHRDLKMGNIFLDHRMNAKVGDFGLAALLVTGRDMQTIRRTTLCGTPNYIAPEILQKGKKGHDHQVDIWSLGIIMFAMLTSKPPFQSTSTEEIYRRARERDYEWPNPETTQKYISEEAKDCVATMLEDADMRPDPDIIVQHPFFTCGYFPVEADITTRLLTLPPDGSEFYTNRMSAQLQAVTKKNMEDMCRDCGVGPWTPVQVVHTQTWKEMAAEEKSGLTPMIPLGEDVVYRPFDDWLREKRHARALAASASSRPDAASESQLTTSQTAPTGLLRQPPQSFAAQQRAQNRPPVMASSTSSVRPRPPAEAPAQPLQPAEAPRPRSVRQHSAPESRTNQLAEAPLRKSSARRTPLPTSQSTGALPVQAMSSQAMSSQSSNQATVTMTGLMENLKISSDQNERASLFSPAEPAEPVADSKPDVILERLRRLQTELERALNARTMAIISSKDTTPPHPNVVVKWVDYTNKFGLGYILNDGGVGCILRDIPTTEASKTLTLPSACMLVRDAERHIERRHDESYPERHQPLPPTQDIHFYENNGEAGLTRVSVSSKQFRVPVYEDGTPGKLNPGKDVYEHRKRERVILWKKFANYMIAYGRDEPVPAEETVTRPMEFSVNNSQPSDLVTFYQRFGDVGCWVFGDGHLQFNFPDHTKIVLNAAGTWCHFWHLPMDAAQNLATTGSLGAAALDERAMLSYPLQTLLNFQAKPSAARATRPTTTSRRRPEIPTELQGIPVANDFRRKIEFIKNAIKEWVTNGGLGNSAMDRDHRLRWGGHRETVMGNSFIKGVWVTVGARWGDTRLSAYIDPANPMEMGEEIDESKRRRH</sequence>